<name>A0A832UPB7_9ARCH</name>
<protein>
    <submittedName>
        <fullName evidence="3">Phosphatase PAP2 family protein</fullName>
    </submittedName>
</protein>
<evidence type="ECO:0000256" key="1">
    <source>
        <dbReference type="SAM" id="Phobius"/>
    </source>
</evidence>
<reference evidence="3 4" key="1">
    <citation type="journal article" name="Nat. Commun.">
        <title>Undinarchaeota illuminate DPANN phylogeny and the impact of gene transfer on archaeal evolution.</title>
        <authorList>
            <person name="Dombrowski N."/>
            <person name="Williams T.A."/>
            <person name="Sun J."/>
            <person name="Woodcroft B.J."/>
            <person name="Lee J.H."/>
            <person name="Minh B.Q."/>
            <person name="Rinke C."/>
            <person name="Spang A."/>
        </authorList>
    </citation>
    <scope>NUCLEOTIDE SEQUENCE [LARGE SCALE GENOMIC DNA]</scope>
    <source>
        <strain evidence="3">MAG_bin1129</strain>
    </source>
</reference>
<feature type="domain" description="Phosphatidic acid phosphatase type 2/haloperoxidase" evidence="2">
    <location>
        <begin position="35"/>
        <end position="143"/>
    </location>
</feature>
<dbReference type="Pfam" id="PF01569">
    <property type="entry name" value="PAP2"/>
    <property type="match status" value="1"/>
</dbReference>
<gene>
    <name evidence="3" type="ORF">H1016_05340</name>
</gene>
<feature type="transmembrane region" description="Helical" evidence="1">
    <location>
        <begin position="127"/>
        <end position="146"/>
    </location>
</feature>
<sequence length="152" mass="16954">MKTLDLIPDISSLGGDPIYVASAFLFLITKNYAEFWALTIAFVIIYGVTATIRFFWWKKRPDGQNYANWFEKLKSGAFPSLHAGRATALAITLIGFYENFFVTVVFIAGIIAVCVTRVMLKRHNPIDVLVGAIFGIVASAVAQQIINMLRIF</sequence>
<proteinExistence type="predicted"/>
<dbReference type="Proteomes" id="UP000646946">
    <property type="component" value="Unassembled WGS sequence"/>
</dbReference>
<dbReference type="SUPFAM" id="SSF48317">
    <property type="entry name" value="Acid phosphatase/Vanadium-dependent haloperoxidase"/>
    <property type="match status" value="1"/>
</dbReference>
<organism evidence="3 4">
    <name type="scientific">Candidatus Naiadarchaeum limnaeum</name>
    <dbReference type="NCBI Taxonomy" id="2756139"/>
    <lineage>
        <taxon>Archaea</taxon>
        <taxon>Candidatus Undinarchaeota</taxon>
        <taxon>Candidatus Undinarchaeia</taxon>
        <taxon>Candidatus Naiadarchaeales</taxon>
        <taxon>Candidatus Naiadarchaeaceae</taxon>
        <taxon>Candidatus Naiadarchaeum</taxon>
    </lineage>
</organism>
<dbReference type="Gene3D" id="1.20.144.10">
    <property type="entry name" value="Phosphatidic acid phosphatase type 2/haloperoxidase"/>
    <property type="match status" value="1"/>
</dbReference>
<dbReference type="EMBL" id="DVAB01000048">
    <property type="protein sequence ID" value="HIK00929.1"/>
    <property type="molecule type" value="Genomic_DNA"/>
</dbReference>
<feature type="transmembrane region" description="Helical" evidence="1">
    <location>
        <begin position="12"/>
        <end position="29"/>
    </location>
</feature>
<dbReference type="InterPro" id="IPR000326">
    <property type="entry name" value="PAP2/HPO"/>
</dbReference>
<evidence type="ECO:0000313" key="4">
    <source>
        <dbReference type="Proteomes" id="UP000646946"/>
    </source>
</evidence>
<accession>A0A832UPB7</accession>
<evidence type="ECO:0000259" key="2">
    <source>
        <dbReference type="SMART" id="SM00014"/>
    </source>
</evidence>
<keyword evidence="1" id="KW-0812">Transmembrane</keyword>
<dbReference type="InterPro" id="IPR036938">
    <property type="entry name" value="PAP2/HPO_sf"/>
</dbReference>
<dbReference type="AlphaFoldDB" id="A0A832UPB7"/>
<comment type="caution">
    <text evidence="3">The sequence shown here is derived from an EMBL/GenBank/DDBJ whole genome shotgun (WGS) entry which is preliminary data.</text>
</comment>
<feature type="transmembrane region" description="Helical" evidence="1">
    <location>
        <begin position="35"/>
        <end position="56"/>
    </location>
</feature>
<feature type="transmembrane region" description="Helical" evidence="1">
    <location>
        <begin position="100"/>
        <end position="120"/>
    </location>
</feature>
<dbReference type="SMART" id="SM00014">
    <property type="entry name" value="acidPPc"/>
    <property type="match status" value="1"/>
</dbReference>
<keyword evidence="1" id="KW-0472">Membrane</keyword>
<evidence type="ECO:0000313" key="3">
    <source>
        <dbReference type="EMBL" id="HIK00929.1"/>
    </source>
</evidence>
<dbReference type="CDD" id="cd01610">
    <property type="entry name" value="PAP2_like"/>
    <property type="match status" value="1"/>
</dbReference>
<dbReference type="GO" id="GO:0042392">
    <property type="term" value="F:sphingosine-1-phosphate phosphatase activity"/>
    <property type="evidence" value="ECO:0007669"/>
    <property type="project" value="TreeGrafter"/>
</dbReference>
<dbReference type="PANTHER" id="PTHR14969">
    <property type="entry name" value="SPHINGOSINE-1-PHOSPHATE PHOSPHOHYDROLASE"/>
    <property type="match status" value="1"/>
</dbReference>
<dbReference type="PANTHER" id="PTHR14969:SF13">
    <property type="entry name" value="AT30094P"/>
    <property type="match status" value="1"/>
</dbReference>
<keyword evidence="1" id="KW-1133">Transmembrane helix</keyword>
<keyword evidence="4" id="KW-1185">Reference proteome</keyword>